<organism evidence="3">
    <name type="scientific">Laccaria bicolor (strain S238N-H82 / ATCC MYA-4686)</name>
    <name type="common">Bicoloured deceiver</name>
    <name type="synonym">Laccaria laccata var. bicolor</name>
    <dbReference type="NCBI Taxonomy" id="486041"/>
    <lineage>
        <taxon>Eukaryota</taxon>
        <taxon>Fungi</taxon>
        <taxon>Dikarya</taxon>
        <taxon>Basidiomycota</taxon>
        <taxon>Agaricomycotina</taxon>
        <taxon>Agaricomycetes</taxon>
        <taxon>Agaricomycetidae</taxon>
        <taxon>Agaricales</taxon>
        <taxon>Agaricineae</taxon>
        <taxon>Hydnangiaceae</taxon>
        <taxon>Laccaria</taxon>
    </lineage>
</organism>
<dbReference type="Proteomes" id="UP000001194">
    <property type="component" value="Unassembled WGS sequence"/>
</dbReference>
<keyword evidence="1" id="KW-0812">Transmembrane</keyword>
<protein>
    <submittedName>
        <fullName evidence="2">Predicted protein</fullName>
    </submittedName>
</protein>
<reference evidence="2 3" key="1">
    <citation type="journal article" date="2008" name="Nature">
        <title>The genome of Laccaria bicolor provides insights into mycorrhizal symbiosis.</title>
        <authorList>
            <person name="Martin F."/>
            <person name="Aerts A."/>
            <person name="Ahren D."/>
            <person name="Brun A."/>
            <person name="Danchin E.G.J."/>
            <person name="Duchaussoy F."/>
            <person name="Gibon J."/>
            <person name="Kohler A."/>
            <person name="Lindquist E."/>
            <person name="Pereda V."/>
            <person name="Salamov A."/>
            <person name="Shapiro H.J."/>
            <person name="Wuyts J."/>
            <person name="Blaudez D."/>
            <person name="Buee M."/>
            <person name="Brokstein P."/>
            <person name="Canbaeck B."/>
            <person name="Cohen D."/>
            <person name="Courty P.E."/>
            <person name="Coutinho P.M."/>
            <person name="Delaruelle C."/>
            <person name="Detter J.C."/>
            <person name="Deveau A."/>
            <person name="DiFazio S."/>
            <person name="Duplessis S."/>
            <person name="Fraissinet-Tachet L."/>
            <person name="Lucic E."/>
            <person name="Frey-Klett P."/>
            <person name="Fourrey C."/>
            <person name="Feussner I."/>
            <person name="Gay G."/>
            <person name="Grimwood J."/>
            <person name="Hoegger P.J."/>
            <person name="Jain P."/>
            <person name="Kilaru S."/>
            <person name="Labbe J."/>
            <person name="Lin Y.C."/>
            <person name="Legue V."/>
            <person name="Le Tacon F."/>
            <person name="Marmeisse R."/>
            <person name="Melayah D."/>
            <person name="Montanini B."/>
            <person name="Muratet M."/>
            <person name="Nehls U."/>
            <person name="Niculita-Hirzel H."/>
            <person name="Oudot-Le Secq M.P."/>
            <person name="Peter M."/>
            <person name="Quesneville H."/>
            <person name="Rajashekar B."/>
            <person name="Reich M."/>
            <person name="Rouhier N."/>
            <person name="Schmutz J."/>
            <person name="Yin T."/>
            <person name="Chalot M."/>
            <person name="Henrissat B."/>
            <person name="Kuees U."/>
            <person name="Lucas S."/>
            <person name="Van de Peer Y."/>
            <person name="Podila G.K."/>
            <person name="Polle A."/>
            <person name="Pukkila P.J."/>
            <person name="Richardson P.M."/>
            <person name="Rouze P."/>
            <person name="Sanders I.R."/>
            <person name="Stajich J.E."/>
            <person name="Tunlid A."/>
            <person name="Tuskan G."/>
            <person name="Grigoriev I.V."/>
        </authorList>
    </citation>
    <scope>NUCLEOTIDE SEQUENCE [LARGE SCALE GENOMIC DNA]</scope>
    <source>
        <strain evidence="3">S238N-H82 / ATCC MYA-4686</strain>
    </source>
</reference>
<proteinExistence type="predicted"/>
<feature type="transmembrane region" description="Helical" evidence="1">
    <location>
        <begin position="23"/>
        <end position="43"/>
    </location>
</feature>
<dbReference type="InParanoid" id="B0D8C1"/>
<keyword evidence="1" id="KW-0472">Membrane</keyword>
<dbReference type="RefSeq" id="XP_001880123.1">
    <property type="nucleotide sequence ID" value="XM_001880088.1"/>
</dbReference>
<evidence type="ECO:0000313" key="2">
    <source>
        <dbReference type="EMBL" id="EDR08810.1"/>
    </source>
</evidence>
<gene>
    <name evidence="2" type="ORF">LACBIDRAFT_296256</name>
</gene>
<evidence type="ECO:0000313" key="3">
    <source>
        <dbReference type="Proteomes" id="UP000001194"/>
    </source>
</evidence>
<dbReference type="KEGG" id="lbc:LACBIDRAFT_296256"/>
<name>B0D8C1_LACBS</name>
<dbReference type="GeneID" id="6075838"/>
<sequence>MGGLFTLYSIIFHQLTLLPAPPAGHTSFLATYLGFYFISYLSVVQKHKVASSCLPCICLSCCNLLL</sequence>
<evidence type="ECO:0000256" key="1">
    <source>
        <dbReference type="SAM" id="Phobius"/>
    </source>
</evidence>
<keyword evidence="1" id="KW-1133">Transmembrane helix</keyword>
<keyword evidence="3" id="KW-1185">Reference proteome</keyword>
<dbReference type="EMBL" id="DS547100">
    <property type="protein sequence ID" value="EDR08810.1"/>
    <property type="molecule type" value="Genomic_DNA"/>
</dbReference>
<dbReference type="AlphaFoldDB" id="B0D8C1"/>
<dbReference type="HOGENOM" id="CLU_2831596_0_0_1"/>
<accession>B0D8C1</accession>